<dbReference type="InterPro" id="IPR035906">
    <property type="entry name" value="MetI-like_sf"/>
</dbReference>
<name>A0ABP4BB87_9PSEU</name>
<proteinExistence type="inferred from homology"/>
<protein>
    <submittedName>
        <fullName evidence="9">ABC transporter permease</fullName>
    </submittedName>
</protein>
<dbReference type="Proteomes" id="UP001499967">
    <property type="component" value="Unassembled WGS sequence"/>
</dbReference>
<dbReference type="InterPro" id="IPR000515">
    <property type="entry name" value="MetI-like"/>
</dbReference>
<evidence type="ECO:0000256" key="3">
    <source>
        <dbReference type="ARBA" id="ARBA00022692"/>
    </source>
</evidence>
<keyword evidence="4 6" id="KW-1133">Transmembrane helix</keyword>
<evidence type="ECO:0000256" key="2">
    <source>
        <dbReference type="ARBA" id="ARBA00022448"/>
    </source>
</evidence>
<feature type="transmembrane region" description="Helical" evidence="6">
    <location>
        <begin position="75"/>
        <end position="101"/>
    </location>
</feature>
<evidence type="ECO:0000256" key="7">
    <source>
        <dbReference type="SAM" id="MobiDB-lite"/>
    </source>
</evidence>
<dbReference type="InterPro" id="IPR051204">
    <property type="entry name" value="ABC_transp_perm/SBD"/>
</dbReference>
<evidence type="ECO:0000256" key="6">
    <source>
        <dbReference type="RuleBase" id="RU363032"/>
    </source>
</evidence>
<comment type="subcellular location">
    <subcellularLocation>
        <location evidence="6">Cell membrane</location>
        <topology evidence="6">Multi-pass membrane protein</topology>
    </subcellularLocation>
    <subcellularLocation>
        <location evidence="1">Membrane</location>
        <topology evidence="1">Multi-pass membrane protein</topology>
    </subcellularLocation>
</comment>
<feature type="transmembrane region" description="Helical" evidence="6">
    <location>
        <begin position="189"/>
        <end position="209"/>
    </location>
</feature>
<dbReference type="SUPFAM" id="SSF161098">
    <property type="entry name" value="MetI-like"/>
    <property type="match status" value="1"/>
</dbReference>
<comment type="caution">
    <text evidence="9">The sequence shown here is derived from an EMBL/GenBank/DDBJ whole genome shotgun (WGS) entry which is preliminary data.</text>
</comment>
<gene>
    <name evidence="9" type="ORF">GCM10009559_45620</name>
</gene>
<reference evidence="10" key="1">
    <citation type="journal article" date="2019" name="Int. J. Syst. Evol. Microbiol.">
        <title>The Global Catalogue of Microorganisms (GCM) 10K type strain sequencing project: providing services to taxonomists for standard genome sequencing and annotation.</title>
        <authorList>
            <consortium name="The Broad Institute Genomics Platform"/>
            <consortium name="The Broad Institute Genome Sequencing Center for Infectious Disease"/>
            <person name="Wu L."/>
            <person name="Ma J."/>
        </authorList>
    </citation>
    <scope>NUCLEOTIDE SEQUENCE [LARGE SCALE GENOMIC DNA]</scope>
    <source>
        <strain evidence="10">JCM 11117</strain>
    </source>
</reference>
<dbReference type="Gene3D" id="1.10.3720.10">
    <property type="entry name" value="MetI-like"/>
    <property type="match status" value="1"/>
</dbReference>
<dbReference type="PROSITE" id="PS50928">
    <property type="entry name" value="ABC_TM1"/>
    <property type="match status" value="1"/>
</dbReference>
<feature type="transmembrane region" description="Helical" evidence="6">
    <location>
        <begin position="31"/>
        <end position="54"/>
    </location>
</feature>
<evidence type="ECO:0000259" key="8">
    <source>
        <dbReference type="PROSITE" id="PS50928"/>
    </source>
</evidence>
<keyword evidence="2 6" id="KW-0813">Transport</keyword>
<dbReference type="RefSeq" id="WP_343943548.1">
    <property type="nucleotide sequence ID" value="NZ_BAAAHP010000134.1"/>
</dbReference>
<comment type="similarity">
    <text evidence="6">Belongs to the binding-protein-dependent transport system permease family.</text>
</comment>
<keyword evidence="3 6" id="KW-0812">Transmembrane</keyword>
<dbReference type="CDD" id="cd06261">
    <property type="entry name" value="TM_PBP2"/>
    <property type="match status" value="1"/>
</dbReference>
<keyword evidence="10" id="KW-1185">Reference proteome</keyword>
<keyword evidence="5 6" id="KW-0472">Membrane</keyword>
<feature type="transmembrane region" description="Helical" evidence="6">
    <location>
        <begin position="153"/>
        <end position="177"/>
    </location>
</feature>
<dbReference type="Pfam" id="PF00528">
    <property type="entry name" value="BPD_transp_1"/>
    <property type="match status" value="1"/>
</dbReference>
<feature type="domain" description="ABC transmembrane type-1" evidence="8">
    <location>
        <begin position="27"/>
        <end position="206"/>
    </location>
</feature>
<dbReference type="EMBL" id="BAAAHP010000134">
    <property type="protein sequence ID" value="GAA0946901.1"/>
    <property type="molecule type" value="Genomic_DNA"/>
</dbReference>
<feature type="region of interest" description="Disordered" evidence="7">
    <location>
        <begin position="219"/>
        <end position="253"/>
    </location>
</feature>
<evidence type="ECO:0000256" key="1">
    <source>
        <dbReference type="ARBA" id="ARBA00004141"/>
    </source>
</evidence>
<dbReference type="PANTHER" id="PTHR30177">
    <property type="entry name" value="GLYCINE BETAINE/L-PROLINE TRANSPORT SYSTEM PERMEASE PROTEIN PROW"/>
    <property type="match status" value="1"/>
</dbReference>
<dbReference type="PANTHER" id="PTHR30177:SF33">
    <property type="entry name" value="POSSIBLE OSMOPROTECTANT (GLYCINE BETAINE_CARNITINE_CHOLINE_L-PROLINE) TRANSPORT INTEGRAL MEMBRANE PROTEIN ABC TRANSPORTER PROZ"/>
    <property type="match status" value="1"/>
</dbReference>
<evidence type="ECO:0000313" key="10">
    <source>
        <dbReference type="Proteomes" id="UP001499967"/>
    </source>
</evidence>
<organism evidence="9 10">
    <name type="scientific">Pseudonocardia zijingensis</name>
    <dbReference type="NCBI Taxonomy" id="153376"/>
    <lineage>
        <taxon>Bacteria</taxon>
        <taxon>Bacillati</taxon>
        <taxon>Actinomycetota</taxon>
        <taxon>Actinomycetes</taxon>
        <taxon>Pseudonocardiales</taxon>
        <taxon>Pseudonocardiaceae</taxon>
        <taxon>Pseudonocardia</taxon>
    </lineage>
</organism>
<sequence>MNILAEVMTWLTSGANWTGSSGVPIRVLEHLYYSGLALLLGLVIAVPIGVAVGHTGRGSFLVVGAANGLRALPELGLLILLVLAMGIGLLPVVLALSVLAIPPLLAGTYAGVRNVDRSVVDAARGMGMRESQVLVRVELPNALPLVLGGVRSAALQVIATAAVAAYVSYGGLGRYLIDGLRQQDYAQMASGALLIALLALAVEAVLALLQRAVVSPGLRDGGRRSPTVDVARPAPDSSPTPRTPAPELAGVER</sequence>
<evidence type="ECO:0000313" key="9">
    <source>
        <dbReference type="EMBL" id="GAA0946901.1"/>
    </source>
</evidence>
<accession>A0ABP4BB87</accession>
<evidence type="ECO:0000256" key="5">
    <source>
        <dbReference type="ARBA" id="ARBA00023136"/>
    </source>
</evidence>
<evidence type="ECO:0000256" key="4">
    <source>
        <dbReference type="ARBA" id="ARBA00022989"/>
    </source>
</evidence>